<protein>
    <recommendedName>
        <fullName evidence="3">DUF3396 domain-containing protein</fullName>
    </recommendedName>
</protein>
<dbReference type="RefSeq" id="WP_089293117.1">
    <property type="nucleotide sequence ID" value="NZ_BOMU01000093.1"/>
</dbReference>
<keyword evidence="2" id="KW-1185">Reference proteome</keyword>
<gene>
    <name evidence="1" type="ORF">SAMN06264365_103522</name>
</gene>
<organism evidence="1 2">
    <name type="scientific">Actinoplanes regularis</name>
    <dbReference type="NCBI Taxonomy" id="52697"/>
    <lineage>
        <taxon>Bacteria</taxon>
        <taxon>Bacillati</taxon>
        <taxon>Actinomycetota</taxon>
        <taxon>Actinomycetes</taxon>
        <taxon>Micromonosporales</taxon>
        <taxon>Micromonosporaceae</taxon>
        <taxon>Actinoplanes</taxon>
    </lineage>
</organism>
<accession>A0A238XMJ4</accession>
<evidence type="ECO:0000313" key="1">
    <source>
        <dbReference type="EMBL" id="SNR59199.1"/>
    </source>
</evidence>
<dbReference type="EMBL" id="FZNR01000003">
    <property type="protein sequence ID" value="SNR59199.1"/>
    <property type="molecule type" value="Genomic_DNA"/>
</dbReference>
<proteinExistence type="predicted"/>
<dbReference type="Proteomes" id="UP000198415">
    <property type="component" value="Unassembled WGS sequence"/>
</dbReference>
<reference evidence="1 2" key="1">
    <citation type="submission" date="2017-06" db="EMBL/GenBank/DDBJ databases">
        <authorList>
            <person name="Kim H.J."/>
            <person name="Triplett B.A."/>
        </authorList>
    </citation>
    <scope>NUCLEOTIDE SEQUENCE [LARGE SCALE GENOMIC DNA]</scope>
    <source>
        <strain evidence="1 2">DSM 43151</strain>
    </source>
</reference>
<sequence length="291" mass="31777">MEQAVHILTSLHVGDDPGGAATVARRWFELGWELLGGQLRAMVDGDDPVLAGVVAPRGFVTSMGAGTSLSYAEGQWHQFVAELDRLPDALFEVSPLIPAARPEFEWRRAAHFESPYFMSMRLDRYEPDVVNLVLKSRHELLFDGGAGESRIIAFLEDLVSIRAVDYAEVTYGHGGGEHTMQERDLGLSPFKSLPEARSVLRGFAWVTVIPAGIAARLGGAEALAATGAFFRVKALPHGEVWLQATEHFDDWNDEAAAKVFPVLTPFLPAGTMPLAYRYSSDSVRAGNVGKR</sequence>
<dbReference type="OrthoDB" id="3811887at2"/>
<name>A0A238XMJ4_9ACTN</name>
<evidence type="ECO:0008006" key="3">
    <source>
        <dbReference type="Google" id="ProtNLM"/>
    </source>
</evidence>
<evidence type="ECO:0000313" key="2">
    <source>
        <dbReference type="Proteomes" id="UP000198415"/>
    </source>
</evidence>
<dbReference type="AlphaFoldDB" id="A0A238XMJ4"/>